<evidence type="ECO:0000313" key="1">
    <source>
        <dbReference type="EMBL" id="MBB6677506.1"/>
    </source>
</evidence>
<dbReference type="Gene3D" id="3.70.10.10">
    <property type="match status" value="1"/>
</dbReference>
<reference evidence="1 2" key="1">
    <citation type="submission" date="2020-08" db="EMBL/GenBank/DDBJ databases">
        <title>Cohnella phylogeny.</title>
        <authorList>
            <person name="Dunlap C."/>
        </authorList>
    </citation>
    <scope>NUCLEOTIDE SEQUENCE [LARGE SCALE GENOMIC DNA]</scope>
    <source>
        <strain evidence="1 2">DSM 103658</strain>
    </source>
</reference>
<name>A0A841TBL6_9BACL</name>
<evidence type="ECO:0000313" key="2">
    <source>
        <dbReference type="Proteomes" id="UP000574133"/>
    </source>
</evidence>
<accession>A0A841TBL6</accession>
<evidence type="ECO:0008006" key="3">
    <source>
        <dbReference type="Google" id="ProtNLM"/>
    </source>
</evidence>
<proteinExistence type="predicted"/>
<organism evidence="1 2">
    <name type="scientific">Cohnella lubricantis</name>
    <dbReference type="NCBI Taxonomy" id="2163172"/>
    <lineage>
        <taxon>Bacteria</taxon>
        <taxon>Bacillati</taxon>
        <taxon>Bacillota</taxon>
        <taxon>Bacilli</taxon>
        <taxon>Bacillales</taxon>
        <taxon>Paenibacillaceae</taxon>
        <taxon>Cohnella</taxon>
    </lineage>
</organism>
<dbReference type="Proteomes" id="UP000574133">
    <property type="component" value="Unassembled WGS sequence"/>
</dbReference>
<dbReference type="AlphaFoldDB" id="A0A841TBL6"/>
<sequence>MQEKMTKSEILSKFGKLFAAAGGTAGILQGIHYAADGSAVVTNRHYLLRIQGAHSFSHPITLHAKTGQPLEGTYPDTSKIFPTSCASEIRIPRKSLADALLAAQCVEAVATRLNKRVPLARLVVDGGSAYLDIECELPFPIGVSTRISKEAPNSDSRRSLNAGYMATALAVFTAAETDVTIKMNKPIEPIVISNDSGIDVLILPYRVPEQGESA</sequence>
<dbReference type="SUPFAM" id="SSF55979">
    <property type="entry name" value="DNA clamp"/>
    <property type="match status" value="1"/>
</dbReference>
<protein>
    <recommendedName>
        <fullName evidence="3">DNA polymerase III beta sliding clamp C-terminal domain-containing protein</fullName>
    </recommendedName>
</protein>
<keyword evidence="2" id="KW-1185">Reference proteome</keyword>
<comment type="caution">
    <text evidence="1">The sequence shown here is derived from an EMBL/GenBank/DDBJ whole genome shotgun (WGS) entry which is preliminary data.</text>
</comment>
<dbReference type="RefSeq" id="WP_185178784.1">
    <property type="nucleotide sequence ID" value="NZ_CBCSEP010000005.1"/>
</dbReference>
<dbReference type="InterPro" id="IPR046938">
    <property type="entry name" value="DNA_clamp_sf"/>
</dbReference>
<gene>
    <name evidence="1" type="ORF">H4Q31_09230</name>
</gene>
<dbReference type="EMBL" id="JACJVN010000033">
    <property type="protein sequence ID" value="MBB6677506.1"/>
    <property type="molecule type" value="Genomic_DNA"/>
</dbReference>